<dbReference type="PROSITE" id="PS50975">
    <property type="entry name" value="ATP_GRASP"/>
    <property type="match status" value="1"/>
</dbReference>
<sequence length="423" mass="43757">MRILVLGAGAREHAIVLALGSEEERHEIFAAPGNAGIARDATIVDLDPDSPAAVIGFALAENIDLVVIGPEAPLVAGVADAVRERGIPAFGPGRAAARLEGSKAFAKRIMEAAGVPTGRATRARTLDEVSAALDTFGAPHVVKADGLAAGKGVIVTDDRAAALAHAETYLPTGPVLIEEFLAGPEVSLFFLSDGDRVLPLSPAQDFKRLADGDAGPNTGGMGAYSPLPWLAERFGTEDAFVDLVTREVAAPVIRQLDAEGTPFIGLLYAGLIVTDSGVKVIEFNARFGDPETQVVLPRLADPLSELLLAAASGRLEGVSRPRFTDDKAVTVVLASEGYPERPITGRTIEGTDAAAGVAGVHLAHAATRADGDDGDDLVATGGRVLNVVAVAPTFAEARDRAYDAMSRIALEGGQFRTDIAAQA</sequence>
<evidence type="ECO:0000256" key="8">
    <source>
        <dbReference type="ARBA" id="ARBA00022840"/>
    </source>
</evidence>
<keyword evidence="7 12" id="KW-0658">Purine biosynthesis</keyword>
<comment type="catalytic activity">
    <reaction evidence="12">
        <text>5-phospho-beta-D-ribosylamine + glycine + ATP = N(1)-(5-phospho-beta-D-ribosyl)glycinamide + ADP + phosphate + H(+)</text>
        <dbReference type="Rhea" id="RHEA:17453"/>
        <dbReference type="ChEBI" id="CHEBI:15378"/>
        <dbReference type="ChEBI" id="CHEBI:30616"/>
        <dbReference type="ChEBI" id="CHEBI:43474"/>
        <dbReference type="ChEBI" id="CHEBI:57305"/>
        <dbReference type="ChEBI" id="CHEBI:58681"/>
        <dbReference type="ChEBI" id="CHEBI:143788"/>
        <dbReference type="ChEBI" id="CHEBI:456216"/>
        <dbReference type="EC" id="6.3.4.13"/>
    </reaction>
</comment>
<dbReference type="Pfam" id="PF02844">
    <property type="entry name" value="GARS_N"/>
    <property type="match status" value="1"/>
</dbReference>
<keyword evidence="6 13" id="KW-0547">Nucleotide-binding</keyword>
<dbReference type="SMART" id="SM01210">
    <property type="entry name" value="GARS_C"/>
    <property type="match status" value="1"/>
</dbReference>
<comment type="cofactor">
    <cofactor evidence="1">
        <name>Mn(2+)</name>
        <dbReference type="ChEBI" id="CHEBI:29035"/>
    </cofactor>
</comment>
<dbReference type="Gene3D" id="3.30.470.20">
    <property type="entry name" value="ATP-grasp fold, B domain"/>
    <property type="match status" value="1"/>
</dbReference>
<evidence type="ECO:0000259" key="14">
    <source>
        <dbReference type="PROSITE" id="PS50975"/>
    </source>
</evidence>
<protein>
    <recommendedName>
        <fullName evidence="4 12">Phosphoribosylamine--glycine ligase</fullName>
        <ecNumber evidence="4 12">6.3.4.13</ecNumber>
    </recommendedName>
    <alternativeName>
        <fullName evidence="12">GARS</fullName>
    </alternativeName>
    <alternativeName>
        <fullName evidence="10 12">Glycinamide ribonucleotide synthetase</fullName>
    </alternativeName>
    <alternativeName>
        <fullName evidence="11 12">Phosphoribosylglycinamide synthetase</fullName>
    </alternativeName>
</protein>
<dbReference type="Gene3D" id="3.40.50.20">
    <property type="match status" value="1"/>
</dbReference>
<dbReference type="InterPro" id="IPR020560">
    <property type="entry name" value="PRibGlycinamide_synth_C-dom"/>
</dbReference>
<dbReference type="InterPro" id="IPR020562">
    <property type="entry name" value="PRibGlycinamide_synth_N"/>
</dbReference>
<organism evidence="15 16">
    <name type="scientific">Microbacterium invictum</name>
    <dbReference type="NCBI Taxonomy" id="515415"/>
    <lineage>
        <taxon>Bacteria</taxon>
        <taxon>Bacillati</taxon>
        <taxon>Actinomycetota</taxon>
        <taxon>Actinomycetes</taxon>
        <taxon>Micrococcales</taxon>
        <taxon>Microbacteriaceae</taxon>
        <taxon>Microbacterium</taxon>
    </lineage>
</organism>
<evidence type="ECO:0000256" key="11">
    <source>
        <dbReference type="ARBA" id="ARBA00042864"/>
    </source>
</evidence>
<dbReference type="Pfam" id="PF01071">
    <property type="entry name" value="GARS_A"/>
    <property type="match status" value="1"/>
</dbReference>
<evidence type="ECO:0000256" key="1">
    <source>
        <dbReference type="ARBA" id="ARBA00001936"/>
    </source>
</evidence>
<evidence type="ECO:0000256" key="6">
    <source>
        <dbReference type="ARBA" id="ARBA00022741"/>
    </source>
</evidence>
<dbReference type="NCBIfam" id="TIGR00877">
    <property type="entry name" value="purD"/>
    <property type="match status" value="1"/>
</dbReference>
<dbReference type="Pfam" id="PF02843">
    <property type="entry name" value="GARS_C"/>
    <property type="match status" value="1"/>
</dbReference>
<dbReference type="InterPro" id="IPR020559">
    <property type="entry name" value="PRibGlycinamide_synth_CS"/>
</dbReference>
<dbReference type="Proteomes" id="UP001324533">
    <property type="component" value="Chromosome"/>
</dbReference>
<accession>A0ABZ0VCP0</accession>
<dbReference type="EMBL" id="CP139779">
    <property type="protein sequence ID" value="WQB70562.1"/>
    <property type="molecule type" value="Genomic_DNA"/>
</dbReference>
<dbReference type="PROSITE" id="PS00184">
    <property type="entry name" value="GARS"/>
    <property type="match status" value="1"/>
</dbReference>
<keyword evidence="16" id="KW-1185">Reference proteome</keyword>
<evidence type="ECO:0000256" key="5">
    <source>
        <dbReference type="ARBA" id="ARBA00022598"/>
    </source>
</evidence>
<comment type="cofactor">
    <cofactor evidence="2">
        <name>Mg(2+)</name>
        <dbReference type="ChEBI" id="CHEBI:18420"/>
    </cofactor>
</comment>
<evidence type="ECO:0000256" key="4">
    <source>
        <dbReference type="ARBA" id="ARBA00013255"/>
    </source>
</evidence>
<keyword evidence="8 13" id="KW-0067">ATP-binding</keyword>
<dbReference type="HAMAP" id="MF_00138">
    <property type="entry name" value="GARS"/>
    <property type="match status" value="1"/>
</dbReference>
<dbReference type="PANTHER" id="PTHR43472">
    <property type="entry name" value="PHOSPHORIBOSYLAMINE--GLYCINE LIGASE"/>
    <property type="match status" value="1"/>
</dbReference>
<dbReference type="PANTHER" id="PTHR43472:SF1">
    <property type="entry name" value="PHOSPHORIBOSYLAMINE--GLYCINE LIGASE, CHLOROPLASTIC"/>
    <property type="match status" value="1"/>
</dbReference>
<dbReference type="InterPro" id="IPR011761">
    <property type="entry name" value="ATP-grasp"/>
</dbReference>
<dbReference type="GO" id="GO:0004637">
    <property type="term" value="F:phosphoribosylamine-glycine ligase activity"/>
    <property type="evidence" value="ECO:0007669"/>
    <property type="project" value="UniProtKB-EC"/>
</dbReference>
<evidence type="ECO:0000256" key="9">
    <source>
        <dbReference type="ARBA" id="ARBA00038345"/>
    </source>
</evidence>
<evidence type="ECO:0000256" key="2">
    <source>
        <dbReference type="ARBA" id="ARBA00001946"/>
    </source>
</evidence>
<dbReference type="InterPro" id="IPR011054">
    <property type="entry name" value="Rudment_hybrid_motif"/>
</dbReference>
<dbReference type="Gene3D" id="3.30.1490.20">
    <property type="entry name" value="ATP-grasp fold, A domain"/>
    <property type="match status" value="1"/>
</dbReference>
<evidence type="ECO:0000256" key="10">
    <source>
        <dbReference type="ARBA" id="ARBA00042242"/>
    </source>
</evidence>
<dbReference type="InterPro" id="IPR016185">
    <property type="entry name" value="PreATP-grasp_dom_sf"/>
</dbReference>
<dbReference type="InterPro" id="IPR037123">
    <property type="entry name" value="PRibGlycinamide_synth_C_sf"/>
</dbReference>
<dbReference type="InterPro" id="IPR000115">
    <property type="entry name" value="PRibGlycinamide_synth"/>
</dbReference>
<keyword evidence="5 12" id="KW-0436">Ligase</keyword>
<comment type="similarity">
    <text evidence="9 12">Belongs to the GARS family.</text>
</comment>
<dbReference type="EC" id="6.3.4.13" evidence="4 12"/>
<proteinExistence type="inferred from homology"/>
<evidence type="ECO:0000256" key="12">
    <source>
        <dbReference type="HAMAP-Rule" id="MF_00138"/>
    </source>
</evidence>
<name>A0ABZ0VCP0_9MICO</name>
<evidence type="ECO:0000256" key="13">
    <source>
        <dbReference type="PROSITE-ProRule" id="PRU00409"/>
    </source>
</evidence>
<feature type="domain" description="ATP-grasp" evidence="14">
    <location>
        <begin position="107"/>
        <end position="312"/>
    </location>
</feature>
<evidence type="ECO:0000313" key="15">
    <source>
        <dbReference type="EMBL" id="WQB70562.1"/>
    </source>
</evidence>
<dbReference type="SMART" id="SM01209">
    <property type="entry name" value="GARS_A"/>
    <property type="match status" value="1"/>
</dbReference>
<dbReference type="SUPFAM" id="SSF52440">
    <property type="entry name" value="PreATP-grasp domain"/>
    <property type="match status" value="1"/>
</dbReference>
<dbReference type="SUPFAM" id="SSF56059">
    <property type="entry name" value="Glutathione synthetase ATP-binding domain-like"/>
    <property type="match status" value="1"/>
</dbReference>
<reference evidence="15 16" key="1">
    <citation type="submission" date="2023-06" db="EMBL/GenBank/DDBJ databases">
        <title>Rock-solubilizing bacteria, Microbacterium invictum, promotes re-establishment of vegetation in rocky wasteland by accelerating rock bio-weathering and reshaping soil bacterial community.</title>
        <authorList>
            <person name="Liu C."/>
        </authorList>
    </citation>
    <scope>NUCLEOTIDE SEQUENCE [LARGE SCALE GENOMIC DNA]</scope>
    <source>
        <strain evidence="15 16">X-18</strain>
    </source>
</reference>
<evidence type="ECO:0000313" key="16">
    <source>
        <dbReference type="Proteomes" id="UP001324533"/>
    </source>
</evidence>
<comment type="pathway">
    <text evidence="3 12">Purine metabolism; IMP biosynthesis via de novo pathway; N(1)-(5-phospho-D-ribosyl)glycinamide from 5-phospho-alpha-D-ribose 1-diphosphate: step 2/2.</text>
</comment>
<dbReference type="Gene3D" id="3.90.600.10">
    <property type="entry name" value="Phosphoribosylglycinamide synthetase, C-terminal domain"/>
    <property type="match status" value="1"/>
</dbReference>
<gene>
    <name evidence="12 15" type="primary">purD</name>
    <name evidence="15" type="ORF">T9R20_00970</name>
</gene>
<dbReference type="SUPFAM" id="SSF51246">
    <property type="entry name" value="Rudiment single hybrid motif"/>
    <property type="match status" value="1"/>
</dbReference>
<evidence type="ECO:0000256" key="7">
    <source>
        <dbReference type="ARBA" id="ARBA00022755"/>
    </source>
</evidence>
<evidence type="ECO:0000256" key="3">
    <source>
        <dbReference type="ARBA" id="ARBA00005174"/>
    </source>
</evidence>
<dbReference type="InterPro" id="IPR013815">
    <property type="entry name" value="ATP_grasp_subdomain_1"/>
</dbReference>
<dbReference type="RefSeq" id="WP_322410703.1">
    <property type="nucleotide sequence ID" value="NZ_CP139779.1"/>
</dbReference>
<dbReference type="InterPro" id="IPR020561">
    <property type="entry name" value="PRibGlycinamid_synth_ATP-grasp"/>
</dbReference>